<keyword evidence="3" id="KW-1133">Transmembrane helix</keyword>
<feature type="transmembrane region" description="Helical" evidence="3">
    <location>
        <begin position="482"/>
        <end position="502"/>
    </location>
</feature>
<accession>A0A9W9CIB3</accession>
<dbReference type="InterPro" id="IPR058257">
    <property type="entry name" value="CorA-like_dom"/>
</dbReference>
<evidence type="ECO:0000256" key="1">
    <source>
        <dbReference type="SAM" id="Coils"/>
    </source>
</evidence>
<evidence type="ECO:0000256" key="2">
    <source>
        <dbReference type="SAM" id="MobiDB-lite"/>
    </source>
</evidence>
<keyword evidence="3" id="KW-0472">Membrane</keyword>
<dbReference type="Gene3D" id="1.20.58.340">
    <property type="entry name" value="Magnesium transport protein CorA, transmembrane region"/>
    <property type="match status" value="1"/>
</dbReference>
<evidence type="ECO:0000313" key="5">
    <source>
        <dbReference type="EMBL" id="KAJ4365206.1"/>
    </source>
</evidence>
<gene>
    <name evidence="5" type="ORF">N0V83_008824</name>
</gene>
<reference evidence="5" key="1">
    <citation type="submission" date="2022-10" db="EMBL/GenBank/DDBJ databases">
        <title>Tapping the CABI collections for fungal endophytes: first genome assemblies for Collariella, Neodidymelliopsis, Ascochyta clinopodiicola, Didymella pomorum, Didymosphaeria variabile, Neocosmospora piperis and Neocucurbitaria cava.</title>
        <authorList>
            <person name="Hill R."/>
        </authorList>
    </citation>
    <scope>NUCLEOTIDE SEQUENCE</scope>
    <source>
        <strain evidence="5">IMI 356814</strain>
    </source>
</reference>
<dbReference type="OrthoDB" id="5396681at2759"/>
<dbReference type="AlphaFoldDB" id="A0A9W9CIB3"/>
<evidence type="ECO:0000313" key="6">
    <source>
        <dbReference type="Proteomes" id="UP001140560"/>
    </source>
</evidence>
<evidence type="ECO:0000259" key="4">
    <source>
        <dbReference type="Pfam" id="PF26616"/>
    </source>
</evidence>
<name>A0A9W9CIB3_9PLEO</name>
<protein>
    <recommendedName>
        <fullName evidence="4">CorA-like transporter domain-containing protein</fullName>
    </recommendedName>
</protein>
<keyword evidence="3" id="KW-0812">Transmembrane</keyword>
<feature type="domain" description="CorA-like transporter" evidence="4">
    <location>
        <begin position="141"/>
        <end position="311"/>
    </location>
</feature>
<keyword evidence="6" id="KW-1185">Reference proteome</keyword>
<feature type="transmembrane region" description="Helical" evidence="3">
    <location>
        <begin position="523"/>
        <end position="544"/>
    </location>
</feature>
<comment type="caution">
    <text evidence="5">The sequence shown here is derived from an EMBL/GenBank/DDBJ whole genome shotgun (WGS) entry which is preliminary data.</text>
</comment>
<feature type="compositionally biased region" description="Basic and acidic residues" evidence="2">
    <location>
        <begin position="60"/>
        <end position="74"/>
    </location>
</feature>
<keyword evidence="1" id="KW-0175">Coiled coil</keyword>
<evidence type="ECO:0000256" key="3">
    <source>
        <dbReference type="SAM" id="Phobius"/>
    </source>
</evidence>
<dbReference type="Proteomes" id="UP001140560">
    <property type="component" value="Unassembled WGS sequence"/>
</dbReference>
<proteinExistence type="predicted"/>
<dbReference type="Pfam" id="PF26616">
    <property type="entry name" value="CorA-like"/>
    <property type="match status" value="1"/>
</dbReference>
<feature type="region of interest" description="Disordered" evidence="2">
    <location>
        <begin position="51"/>
        <end position="74"/>
    </location>
</feature>
<sequence>MSQYFEYAFFQGSTSVADEHYERTRDRIFEKDPTKSKIEVRCQIELTDRSSEHTNNACGAHDHDSTAERNEEAWSRRSLMDIPHEMSEEMRKHTISLITNRTCSTSQPPAPLVACQGRPQYSQSNLTWAIVYLDTTKVRDFVKHTDNTFRIFYLRQRHSFSRLQVTEDVFNSLLSSCEVFHSFKSFAISFAVTNNETEIGPPAIETTLLKSTQLQHYDGFECAYILRFMEYTNRLGKNPWSLRKFAVYHKYRSDPQNFCSTWLLLGASQRTESCLEEYRSSIGDLKAANPFELHLLFVKVAMAAWRPYLASPLNEVALLTARAVAAMVGDEKHPDSWVTVSVDDCQRLTEMEDGISHVLLCLESTSDTIATLRSIFVELLQSQKDYSTLEKSVPPLTNLVLDRAFMTAERQVSYTKKKAEALLSKIRSTRELISSLLERQTGYNLNQQIATLQNLENQAQQENSIMRQIAEKSSQDSTSVRILTIIMLIYLPCTVVSSFYSTQFVNQKENESGDYSIEYTQNAWLFFAVSIPLTIFTILIWYIWVHSSRILSACTLRSGEKRSESVRKLRIARPWQKRSGLPR</sequence>
<organism evidence="5 6">
    <name type="scientific">Neocucurbitaria cava</name>
    <dbReference type="NCBI Taxonomy" id="798079"/>
    <lineage>
        <taxon>Eukaryota</taxon>
        <taxon>Fungi</taxon>
        <taxon>Dikarya</taxon>
        <taxon>Ascomycota</taxon>
        <taxon>Pezizomycotina</taxon>
        <taxon>Dothideomycetes</taxon>
        <taxon>Pleosporomycetidae</taxon>
        <taxon>Pleosporales</taxon>
        <taxon>Pleosporineae</taxon>
        <taxon>Cucurbitariaceae</taxon>
        <taxon>Neocucurbitaria</taxon>
    </lineage>
</organism>
<feature type="coiled-coil region" evidence="1">
    <location>
        <begin position="445"/>
        <end position="472"/>
    </location>
</feature>
<dbReference type="EMBL" id="JAPEUY010000016">
    <property type="protein sequence ID" value="KAJ4365206.1"/>
    <property type="molecule type" value="Genomic_DNA"/>
</dbReference>